<proteinExistence type="predicted"/>
<evidence type="ECO:0000256" key="2">
    <source>
        <dbReference type="SAM" id="Phobius"/>
    </source>
</evidence>
<keyword evidence="2" id="KW-1133">Transmembrane helix</keyword>
<name>A0A368Z6N6_9RHOB</name>
<dbReference type="OrthoDB" id="7173339at2"/>
<keyword evidence="4" id="KW-1185">Reference proteome</keyword>
<evidence type="ECO:0000313" key="4">
    <source>
        <dbReference type="Proteomes" id="UP000253345"/>
    </source>
</evidence>
<organism evidence="3 4">
    <name type="scientific">Paracoccus lutimaris</name>
    <dbReference type="NCBI Taxonomy" id="1490030"/>
    <lineage>
        <taxon>Bacteria</taxon>
        <taxon>Pseudomonadati</taxon>
        <taxon>Pseudomonadota</taxon>
        <taxon>Alphaproteobacteria</taxon>
        <taxon>Rhodobacterales</taxon>
        <taxon>Paracoccaceae</taxon>
        <taxon>Paracoccus</taxon>
    </lineage>
</organism>
<dbReference type="EMBL" id="QPJL01000002">
    <property type="protein sequence ID" value="RCW88122.1"/>
    <property type="molecule type" value="Genomic_DNA"/>
</dbReference>
<keyword evidence="2" id="KW-0472">Membrane</keyword>
<keyword evidence="2" id="KW-0812">Transmembrane</keyword>
<reference evidence="3 4" key="1">
    <citation type="submission" date="2018-07" db="EMBL/GenBank/DDBJ databases">
        <title>Genomic Encyclopedia of Type Strains, Phase III (KMG-III): the genomes of soil and plant-associated and newly described type strains.</title>
        <authorList>
            <person name="Whitman W."/>
        </authorList>
    </citation>
    <scope>NUCLEOTIDE SEQUENCE [LARGE SCALE GENOMIC DNA]</scope>
    <source>
        <strain evidence="3 4">CECT 8525</strain>
    </source>
</reference>
<evidence type="ECO:0000256" key="1">
    <source>
        <dbReference type="SAM" id="MobiDB-lite"/>
    </source>
</evidence>
<feature type="compositionally biased region" description="Pro residues" evidence="1">
    <location>
        <begin position="219"/>
        <end position="231"/>
    </location>
</feature>
<dbReference type="Proteomes" id="UP000253345">
    <property type="component" value="Unassembled WGS sequence"/>
</dbReference>
<dbReference type="RefSeq" id="WP_114347864.1">
    <property type="nucleotide sequence ID" value="NZ_QPJL01000002.1"/>
</dbReference>
<evidence type="ECO:0008006" key="5">
    <source>
        <dbReference type="Google" id="ProtNLM"/>
    </source>
</evidence>
<feature type="region of interest" description="Disordered" evidence="1">
    <location>
        <begin position="211"/>
        <end position="231"/>
    </location>
</feature>
<comment type="caution">
    <text evidence="3">The sequence shown here is derived from an EMBL/GenBank/DDBJ whole genome shotgun (WGS) entry which is preliminary data.</text>
</comment>
<gene>
    <name evidence="3" type="ORF">DFP89_10251</name>
</gene>
<accession>A0A368Z6N6</accession>
<protein>
    <recommendedName>
        <fullName evidence="5">Tetratricopeptide repeat-like domain-containing protein</fullName>
    </recommendedName>
</protein>
<sequence length="231" mass="24248">MANQNDSFIDEVTEDLRRDRLFNAFRRYGWIAILLILAIVGGAAWREYAKTRDEARAQAWGDAILAAQQGDDPVTALSAVDPDGSVGRKALSEMLAAGAEAEAGAAVAAADRLKATAAAVATDPVLHDLALLKAVMVSGAAMDAAERDTILADLSKPGAPFELLALEQKAVALIGAGRNEDAITLIGQIQQKDGLSEALRRRLSEMMITLGAEAEPNKGPGPQPMPAPPVN</sequence>
<evidence type="ECO:0000313" key="3">
    <source>
        <dbReference type="EMBL" id="RCW88122.1"/>
    </source>
</evidence>
<feature type="transmembrane region" description="Helical" evidence="2">
    <location>
        <begin position="28"/>
        <end position="45"/>
    </location>
</feature>
<dbReference type="AlphaFoldDB" id="A0A368Z6N6"/>